<reference evidence="3 5" key="1">
    <citation type="submission" date="2018-06" db="EMBL/GenBank/DDBJ databases">
        <title>Occurrence of a novel blaKPC-2- and qnrS2- harbouring IncP6 plasmid from Aeromonas taiwanensis isolates recovered from the river sediments.</title>
        <authorList>
            <person name="Zheng B."/>
            <person name="Yu X."/>
            <person name="Xiao Y."/>
        </authorList>
    </citation>
    <scope>NUCLEOTIDE SEQUENCE [LARGE SCALE GENOMIC DNA]</scope>
    <source>
        <strain evidence="2 4">1713</strain>
        <strain evidence="3 5">198</strain>
    </source>
</reference>
<sequence length="174" mass="19040">MPSLPCTLPLLSTRRLLLRPLTPQDGADLFAIYGDPEVMRFVGEPPFPEPATVGLMLTSVARLLAAGESLEWGVAVREGGRVIGTCGLHSFDEHLCQAEMGCMLARRHWGQGLMGEALTAVMEYAGELGIHTLLADIEPENLPSQRLFGRLGFVWQGETRYRLLLGEGVRPDRG</sequence>
<dbReference type="AlphaFoldDB" id="A0A5F0KCR1"/>
<dbReference type="OrthoDB" id="9801656at2"/>
<keyword evidence="4" id="KW-1185">Reference proteome</keyword>
<proteinExistence type="predicted"/>
<evidence type="ECO:0000313" key="4">
    <source>
        <dbReference type="Proteomes" id="UP000297720"/>
    </source>
</evidence>
<name>A0A5F0KCR1_9GAMM</name>
<feature type="domain" description="N-acetyltransferase" evidence="1">
    <location>
        <begin position="16"/>
        <end position="174"/>
    </location>
</feature>
<dbReference type="InterPro" id="IPR000182">
    <property type="entry name" value="GNAT_dom"/>
</dbReference>
<dbReference type="InterPro" id="IPR051531">
    <property type="entry name" value="N-acetyltransferase"/>
</dbReference>
<protein>
    <submittedName>
        <fullName evidence="3">N-acetyltransferase</fullName>
    </submittedName>
</protein>
<dbReference type="Gene3D" id="3.40.630.30">
    <property type="match status" value="1"/>
</dbReference>
<gene>
    <name evidence="2" type="ORF">DRM93_07425</name>
    <name evidence="3" type="ORF">DRM94_07425</name>
</gene>
<organism evidence="3 5">
    <name type="scientific">Aeromonas taiwanensis</name>
    <dbReference type="NCBI Taxonomy" id="633417"/>
    <lineage>
        <taxon>Bacteria</taxon>
        <taxon>Pseudomonadati</taxon>
        <taxon>Pseudomonadota</taxon>
        <taxon>Gammaproteobacteria</taxon>
        <taxon>Aeromonadales</taxon>
        <taxon>Aeromonadaceae</taxon>
        <taxon>Aeromonas</taxon>
    </lineage>
</organism>
<dbReference type="CDD" id="cd04301">
    <property type="entry name" value="NAT_SF"/>
    <property type="match status" value="1"/>
</dbReference>
<evidence type="ECO:0000313" key="5">
    <source>
        <dbReference type="Proteomes" id="UP000297914"/>
    </source>
</evidence>
<dbReference type="Pfam" id="PF13302">
    <property type="entry name" value="Acetyltransf_3"/>
    <property type="match status" value="1"/>
</dbReference>
<dbReference type="EMBL" id="QORK01000010">
    <property type="protein sequence ID" value="TFF82142.1"/>
    <property type="molecule type" value="Genomic_DNA"/>
</dbReference>
<comment type="caution">
    <text evidence="3">The sequence shown here is derived from an EMBL/GenBank/DDBJ whole genome shotgun (WGS) entry which is preliminary data.</text>
</comment>
<dbReference type="GO" id="GO:0016747">
    <property type="term" value="F:acyltransferase activity, transferring groups other than amino-acyl groups"/>
    <property type="evidence" value="ECO:0007669"/>
    <property type="project" value="InterPro"/>
</dbReference>
<evidence type="ECO:0000313" key="2">
    <source>
        <dbReference type="EMBL" id="TFF77876.1"/>
    </source>
</evidence>
<dbReference type="PANTHER" id="PTHR43792">
    <property type="entry name" value="GNAT FAMILY, PUTATIVE (AFU_ORTHOLOGUE AFUA_3G00765)-RELATED-RELATED"/>
    <property type="match status" value="1"/>
</dbReference>
<dbReference type="RefSeq" id="WP_134695347.1">
    <property type="nucleotide sequence ID" value="NZ_QORJ01000011.1"/>
</dbReference>
<keyword evidence="3" id="KW-0808">Transferase</keyword>
<dbReference type="Proteomes" id="UP000297720">
    <property type="component" value="Unassembled WGS sequence"/>
</dbReference>
<accession>A0A5F0KCR1</accession>
<dbReference type="PROSITE" id="PS51186">
    <property type="entry name" value="GNAT"/>
    <property type="match status" value="1"/>
</dbReference>
<dbReference type="Proteomes" id="UP000297914">
    <property type="component" value="Unassembled WGS sequence"/>
</dbReference>
<dbReference type="EMBL" id="QORL01000010">
    <property type="protein sequence ID" value="TFF77876.1"/>
    <property type="molecule type" value="Genomic_DNA"/>
</dbReference>
<evidence type="ECO:0000259" key="1">
    <source>
        <dbReference type="PROSITE" id="PS51186"/>
    </source>
</evidence>
<dbReference type="InterPro" id="IPR016181">
    <property type="entry name" value="Acyl_CoA_acyltransferase"/>
</dbReference>
<dbReference type="SUPFAM" id="SSF55729">
    <property type="entry name" value="Acyl-CoA N-acyltransferases (Nat)"/>
    <property type="match status" value="1"/>
</dbReference>
<evidence type="ECO:0000313" key="3">
    <source>
        <dbReference type="EMBL" id="TFF82142.1"/>
    </source>
</evidence>